<sequence length="302" mass="33200">MRPTNVHGDVHGETSMRSRSQFNSPATLPVQAPETPPPRAYIDIDLAADSSWLPNPLTISLLEGPFVPDDDLAMMAPLDIPAPAPADPGPSTSSPDPAPGPSSAGPSTAHNDHHPLLNRENEEDRAYYLENPEDLPGVLNTIERNQRMWQTNILELGPEDYGAEYYGAEDYRAEDFRAEDYRAEDYGQEDLYGAEDCGEDSGDENQLHDQGQISKLGLANSTKFSGVDLVHDDESVGARLLNYSNEFEQLQDVKTSQQLDTKRNSSKSDNTQPEYVVCEILYSHFGMAAVSCVTMILVKASL</sequence>
<proteinExistence type="predicted"/>
<evidence type="ECO:0000313" key="3">
    <source>
        <dbReference type="Proteomes" id="UP000822688"/>
    </source>
</evidence>
<reference evidence="2" key="1">
    <citation type="submission" date="2020-06" db="EMBL/GenBank/DDBJ databases">
        <title>WGS assembly of Ceratodon purpureus strain R40.</title>
        <authorList>
            <person name="Carey S.B."/>
            <person name="Jenkins J."/>
            <person name="Shu S."/>
            <person name="Lovell J.T."/>
            <person name="Sreedasyam A."/>
            <person name="Maumus F."/>
            <person name="Tiley G.P."/>
            <person name="Fernandez-Pozo N."/>
            <person name="Barry K."/>
            <person name="Chen C."/>
            <person name="Wang M."/>
            <person name="Lipzen A."/>
            <person name="Daum C."/>
            <person name="Saski C.A."/>
            <person name="Payton A.C."/>
            <person name="Mcbreen J.C."/>
            <person name="Conrad R.E."/>
            <person name="Kollar L.M."/>
            <person name="Olsson S."/>
            <person name="Huttunen S."/>
            <person name="Landis J.B."/>
            <person name="Wickett N.J."/>
            <person name="Johnson M.G."/>
            <person name="Rensing S.A."/>
            <person name="Grimwood J."/>
            <person name="Schmutz J."/>
            <person name="Mcdaniel S.F."/>
        </authorList>
    </citation>
    <scope>NUCLEOTIDE SEQUENCE</scope>
    <source>
        <strain evidence="2">R40</strain>
    </source>
</reference>
<name>A0A8T0IMH9_CERPU</name>
<protein>
    <submittedName>
        <fullName evidence="2">Uncharacterized protein</fullName>
    </submittedName>
</protein>
<dbReference type="EMBL" id="CM026423">
    <property type="protein sequence ID" value="KAG0583653.1"/>
    <property type="molecule type" value="Genomic_DNA"/>
</dbReference>
<organism evidence="2 3">
    <name type="scientific">Ceratodon purpureus</name>
    <name type="common">Fire moss</name>
    <name type="synonym">Dicranum purpureum</name>
    <dbReference type="NCBI Taxonomy" id="3225"/>
    <lineage>
        <taxon>Eukaryota</taxon>
        <taxon>Viridiplantae</taxon>
        <taxon>Streptophyta</taxon>
        <taxon>Embryophyta</taxon>
        <taxon>Bryophyta</taxon>
        <taxon>Bryophytina</taxon>
        <taxon>Bryopsida</taxon>
        <taxon>Dicranidae</taxon>
        <taxon>Pseudoditrichales</taxon>
        <taxon>Ditrichaceae</taxon>
        <taxon>Ceratodon</taxon>
    </lineage>
</organism>
<accession>A0A8T0IMH9</accession>
<comment type="caution">
    <text evidence="2">The sequence shown here is derived from an EMBL/GenBank/DDBJ whole genome shotgun (WGS) entry which is preliminary data.</text>
</comment>
<feature type="compositionally biased region" description="Polar residues" evidence="1">
    <location>
        <begin position="17"/>
        <end position="26"/>
    </location>
</feature>
<feature type="region of interest" description="Disordered" evidence="1">
    <location>
        <begin position="1"/>
        <end position="40"/>
    </location>
</feature>
<dbReference type="Proteomes" id="UP000822688">
    <property type="component" value="Chromosome 3"/>
</dbReference>
<feature type="compositionally biased region" description="Low complexity" evidence="1">
    <location>
        <begin position="89"/>
        <end position="109"/>
    </location>
</feature>
<feature type="region of interest" description="Disordered" evidence="1">
    <location>
        <begin position="76"/>
        <end position="115"/>
    </location>
</feature>
<keyword evidence="3" id="KW-1185">Reference proteome</keyword>
<evidence type="ECO:0000256" key="1">
    <source>
        <dbReference type="SAM" id="MobiDB-lite"/>
    </source>
</evidence>
<dbReference type="AlphaFoldDB" id="A0A8T0IMH9"/>
<gene>
    <name evidence="2" type="ORF">KC19_3G152300</name>
</gene>
<evidence type="ECO:0000313" key="2">
    <source>
        <dbReference type="EMBL" id="KAG0583653.1"/>
    </source>
</evidence>